<organism evidence="2 3">
    <name type="scientific">Sphingobacterium thalpophilum</name>
    <dbReference type="NCBI Taxonomy" id="259"/>
    <lineage>
        <taxon>Bacteria</taxon>
        <taxon>Pseudomonadati</taxon>
        <taxon>Bacteroidota</taxon>
        <taxon>Sphingobacteriia</taxon>
        <taxon>Sphingobacteriales</taxon>
        <taxon>Sphingobacteriaceae</taxon>
        <taxon>Sphingobacterium</taxon>
    </lineage>
</organism>
<evidence type="ECO:0000313" key="2">
    <source>
        <dbReference type="EMBL" id="VTR52822.1"/>
    </source>
</evidence>
<dbReference type="EMBL" id="LR590484">
    <property type="protein sequence ID" value="VTR52822.1"/>
    <property type="molecule type" value="Genomic_DNA"/>
</dbReference>
<gene>
    <name evidence="2" type="ORF">NCTC11429_04673</name>
</gene>
<reference evidence="2 3" key="1">
    <citation type="submission" date="2019-05" db="EMBL/GenBank/DDBJ databases">
        <authorList>
            <consortium name="Pathogen Informatics"/>
        </authorList>
    </citation>
    <scope>NUCLEOTIDE SEQUENCE [LARGE SCALE GENOMIC DNA]</scope>
    <source>
        <strain evidence="2 3">NCTC11429</strain>
    </source>
</reference>
<proteinExistence type="predicted"/>
<sequence>MENSAPEPSSVVLSEGTKSNPTDRKLPRDKNGLPVRDPEAQDAGPHSQIGKKEGRNGDYKQVREFDKDGNPVKDIDFTDHGRPDTHPHNPHEHVYKPSKTGGTLQRDKTPAPLTYTDWINGLNK</sequence>
<dbReference type="STRING" id="1123265.GCA_000686625_00010"/>
<name>A0A4U9W2E9_9SPHI</name>
<accession>A0A4U9W2E9</accession>
<dbReference type="KEGG" id="stha:NCTC11429_04673"/>
<feature type="compositionally biased region" description="Basic and acidic residues" evidence="1">
    <location>
        <begin position="50"/>
        <end position="95"/>
    </location>
</feature>
<dbReference type="Proteomes" id="UP000308196">
    <property type="component" value="Chromosome"/>
</dbReference>
<dbReference type="RefSeq" id="WP_051606436.1">
    <property type="nucleotide sequence ID" value="NZ_LR590484.1"/>
</dbReference>
<evidence type="ECO:0008006" key="4">
    <source>
        <dbReference type="Google" id="ProtNLM"/>
    </source>
</evidence>
<protein>
    <recommendedName>
        <fullName evidence="4">Bacterial toxin 24 domain-containing protein</fullName>
    </recommendedName>
</protein>
<evidence type="ECO:0000313" key="3">
    <source>
        <dbReference type="Proteomes" id="UP000308196"/>
    </source>
</evidence>
<dbReference type="AlphaFoldDB" id="A0A4U9W2E9"/>
<feature type="region of interest" description="Disordered" evidence="1">
    <location>
        <begin position="1"/>
        <end position="124"/>
    </location>
</feature>
<evidence type="ECO:0000256" key="1">
    <source>
        <dbReference type="SAM" id="MobiDB-lite"/>
    </source>
</evidence>
<feature type="compositionally biased region" description="Basic and acidic residues" evidence="1">
    <location>
        <begin position="21"/>
        <end position="39"/>
    </location>
</feature>
<dbReference type="GeneID" id="78465244"/>